<keyword evidence="1" id="KW-0812">Transmembrane</keyword>
<protein>
    <submittedName>
        <fullName evidence="2">Uncharacterized protein</fullName>
    </submittedName>
</protein>
<sequence>MLLQLFLTLLALLMAMGSIAALAMLLSWQETTASDCRIRLLTTVVPGVSALLLFLLGLAFGLFVLWSPAGEAWAAQL</sequence>
<evidence type="ECO:0000313" key="2">
    <source>
        <dbReference type="EMBL" id="TYZ06756.1"/>
    </source>
</evidence>
<dbReference type="AlphaFoldDB" id="A0A5D6UT78"/>
<comment type="caution">
    <text evidence="2">The sequence shown here is derived from an EMBL/GenBank/DDBJ whole genome shotgun (WGS) entry which is preliminary data.</text>
</comment>
<reference evidence="2 3" key="1">
    <citation type="submission" date="2019-08" db="EMBL/GenBank/DDBJ databases">
        <authorList>
            <person name="Seo M.-J."/>
        </authorList>
    </citation>
    <scope>NUCLEOTIDE SEQUENCE [LARGE SCALE GENOMIC DNA]</scope>
    <source>
        <strain evidence="2 3">KIGAM108</strain>
    </source>
</reference>
<name>A0A5D6UT78_9BACT</name>
<organism evidence="2 3">
    <name type="scientific">Hymenobacter lutimineralis</name>
    <dbReference type="NCBI Taxonomy" id="2606448"/>
    <lineage>
        <taxon>Bacteria</taxon>
        <taxon>Pseudomonadati</taxon>
        <taxon>Bacteroidota</taxon>
        <taxon>Cytophagia</taxon>
        <taxon>Cytophagales</taxon>
        <taxon>Hymenobacteraceae</taxon>
        <taxon>Hymenobacter</taxon>
    </lineage>
</organism>
<accession>A0A5D6UT78</accession>
<proteinExistence type="predicted"/>
<evidence type="ECO:0000313" key="3">
    <source>
        <dbReference type="Proteomes" id="UP000322791"/>
    </source>
</evidence>
<feature type="transmembrane region" description="Helical" evidence="1">
    <location>
        <begin position="43"/>
        <end position="66"/>
    </location>
</feature>
<gene>
    <name evidence="2" type="ORF">FY528_16985</name>
</gene>
<keyword evidence="3" id="KW-1185">Reference proteome</keyword>
<evidence type="ECO:0000256" key="1">
    <source>
        <dbReference type="SAM" id="Phobius"/>
    </source>
</evidence>
<dbReference type="RefSeq" id="WP_149072221.1">
    <property type="nucleotide sequence ID" value="NZ_VTHL01000021.1"/>
</dbReference>
<keyword evidence="1" id="KW-0472">Membrane</keyword>
<dbReference type="EMBL" id="VTHL01000021">
    <property type="protein sequence ID" value="TYZ06756.1"/>
    <property type="molecule type" value="Genomic_DNA"/>
</dbReference>
<keyword evidence="1" id="KW-1133">Transmembrane helix</keyword>
<dbReference type="Proteomes" id="UP000322791">
    <property type="component" value="Unassembled WGS sequence"/>
</dbReference>